<evidence type="ECO:0000313" key="2">
    <source>
        <dbReference type="Proteomes" id="UP000010809"/>
    </source>
</evidence>
<dbReference type="EMBL" id="CP003989">
    <property type="protein sequence ID" value="AGA33383.1"/>
    <property type="molecule type" value="Genomic_DNA"/>
</dbReference>
<dbReference type="AlphaFoldDB" id="L0DWI3"/>
<dbReference type="STRING" id="1255043.TVNIR_1721"/>
<dbReference type="KEGG" id="tni:TVNIR_1721"/>
<dbReference type="PATRIC" id="fig|1255043.3.peg.1744"/>
<protein>
    <submittedName>
        <fullName evidence="1">Uncharacterized protein</fullName>
    </submittedName>
</protein>
<sequence>MLVLDRVDEQDDRSVQPLSGNIPVALIDRSTLASLPGSGAADTADP</sequence>
<dbReference type="Proteomes" id="UP000010809">
    <property type="component" value="Chromosome"/>
</dbReference>
<dbReference type="RefSeq" id="WP_015258511.1">
    <property type="nucleotide sequence ID" value="NC_019902.2"/>
</dbReference>
<name>L0DWI3_THIND</name>
<proteinExistence type="predicted"/>
<keyword evidence="2" id="KW-1185">Reference proteome</keyword>
<accession>L0DWI3</accession>
<reference evidence="1" key="1">
    <citation type="submission" date="2015-12" db="EMBL/GenBank/DDBJ databases">
        <authorList>
            <person name="Tikhonova T.V."/>
            <person name="Pavlov A.R."/>
            <person name="Beletsky A.V."/>
            <person name="Mardanov A.V."/>
            <person name="Sorokin D.Y."/>
            <person name="Ravin N.V."/>
            <person name="Popov V.O."/>
        </authorList>
    </citation>
    <scope>NUCLEOTIDE SEQUENCE</scope>
    <source>
        <strain evidence="1">DSM 14787</strain>
    </source>
</reference>
<evidence type="ECO:0000313" key="1">
    <source>
        <dbReference type="EMBL" id="AGA33383.1"/>
    </source>
</evidence>
<organism evidence="1 2">
    <name type="scientific">Thioalkalivibrio nitratireducens (strain DSM 14787 / UNIQEM 213 / ALEN2)</name>
    <dbReference type="NCBI Taxonomy" id="1255043"/>
    <lineage>
        <taxon>Bacteria</taxon>
        <taxon>Pseudomonadati</taxon>
        <taxon>Pseudomonadota</taxon>
        <taxon>Gammaproteobacteria</taxon>
        <taxon>Chromatiales</taxon>
        <taxon>Ectothiorhodospiraceae</taxon>
        <taxon>Thioalkalivibrio</taxon>
    </lineage>
</organism>
<gene>
    <name evidence="1" type="ordered locus">TVNIR_1721</name>
</gene>
<dbReference type="HOGENOM" id="CLU_3190147_0_0_6"/>